<evidence type="ECO:0000313" key="2">
    <source>
        <dbReference type="EMBL" id="EHA45899.1"/>
    </source>
</evidence>
<dbReference type="AlphaFoldDB" id="G4NKS1"/>
<proteinExistence type="predicted"/>
<reference key="2">
    <citation type="submission" date="2011-05" db="EMBL/GenBank/DDBJ databases">
        <title>The Genome Sequence of Magnaporthe oryzae 70-15.</title>
        <authorList>
            <consortium name="The Broad Institute Genome Sequencing Platform"/>
            <person name="Ma L.-J."/>
            <person name="Dead R."/>
            <person name="Young S.K."/>
            <person name="Zeng Q."/>
            <person name="Gargeya S."/>
            <person name="Fitzgerald M."/>
            <person name="Haas B."/>
            <person name="Abouelleil A."/>
            <person name="Alvarado L."/>
            <person name="Arachchi H.M."/>
            <person name="Berlin A."/>
            <person name="Brown A."/>
            <person name="Chapman S.B."/>
            <person name="Chen Z."/>
            <person name="Dunbar C."/>
            <person name="Freedman E."/>
            <person name="Gearin G."/>
            <person name="Gellesch M."/>
            <person name="Goldberg J."/>
            <person name="Griggs A."/>
            <person name="Gujja S."/>
            <person name="Heiman D."/>
            <person name="Howarth C."/>
            <person name="Larson L."/>
            <person name="Lui A."/>
            <person name="MacDonald P.J.P."/>
            <person name="Mehta T."/>
            <person name="Montmayeur A."/>
            <person name="Murphy C."/>
            <person name="Neiman D."/>
            <person name="Pearson M."/>
            <person name="Priest M."/>
            <person name="Roberts A."/>
            <person name="Saif S."/>
            <person name="Shea T."/>
            <person name="Shenoy N."/>
            <person name="Sisk P."/>
            <person name="Stolte C."/>
            <person name="Sykes S."/>
            <person name="Yandava C."/>
            <person name="Wortman J."/>
            <person name="Nusbaum C."/>
            <person name="Birren B."/>
        </authorList>
    </citation>
    <scope>NUCLEOTIDE SEQUENCE</scope>
    <source>
        <strain>70-15</strain>
    </source>
</reference>
<feature type="region of interest" description="Disordered" evidence="1">
    <location>
        <begin position="1"/>
        <end position="21"/>
    </location>
</feature>
<evidence type="ECO:0000313" key="3">
    <source>
        <dbReference type="Proteomes" id="UP000009058"/>
    </source>
</evidence>
<sequence length="76" mass="8685">MGCHPLSPNQTREGKNGTGNMWRIRRLHSTTSSSMDRGIVYNTCEFPEALPLKQQLKEPRVKLQGSMFGYRMSEGR</sequence>
<protein>
    <submittedName>
        <fullName evidence="2">Uncharacterized protein</fullName>
    </submittedName>
</protein>
<dbReference type="EMBL" id="CM001237">
    <property type="protein sequence ID" value="EHA45899.1"/>
    <property type="molecule type" value="Genomic_DNA"/>
</dbReference>
<dbReference type="InParanoid" id="G4NKS1"/>
<gene>
    <name evidence="2" type="ORF">MGG_17880</name>
</gene>
<accession>G4NKS1</accession>
<dbReference type="HOGENOM" id="CLU_2654989_0_0_1"/>
<keyword evidence="3" id="KW-1185">Reference proteome</keyword>
<dbReference type="GeneID" id="12984744"/>
<name>G4NKS1_PYRO7</name>
<dbReference type="Proteomes" id="UP000009058">
    <property type="component" value="Chromosome 7"/>
</dbReference>
<evidence type="ECO:0000256" key="1">
    <source>
        <dbReference type="SAM" id="MobiDB-lite"/>
    </source>
</evidence>
<dbReference type="RefSeq" id="XP_003720642.1">
    <property type="nucleotide sequence ID" value="XM_003720594.1"/>
</dbReference>
<reference evidence="2 3" key="1">
    <citation type="journal article" date="2005" name="Nature">
        <title>The genome sequence of the rice blast fungus Magnaporthe grisea.</title>
        <authorList>
            <person name="Dean R.A."/>
            <person name="Talbot N.J."/>
            <person name="Ebbole D.J."/>
            <person name="Farman M.L."/>
            <person name="Mitchell T.K."/>
            <person name="Orbach M.J."/>
            <person name="Thon M."/>
            <person name="Kulkarni R."/>
            <person name="Xu J.R."/>
            <person name="Pan H."/>
            <person name="Read N.D."/>
            <person name="Lee Y.H."/>
            <person name="Carbone I."/>
            <person name="Brown D."/>
            <person name="Oh Y.Y."/>
            <person name="Donofrio N."/>
            <person name="Jeong J.S."/>
            <person name="Soanes D.M."/>
            <person name="Djonovic S."/>
            <person name="Kolomiets E."/>
            <person name="Rehmeyer C."/>
            <person name="Li W."/>
            <person name="Harding M."/>
            <person name="Kim S."/>
            <person name="Lebrun M.H."/>
            <person name="Bohnert H."/>
            <person name="Coughlan S."/>
            <person name="Butler J."/>
            <person name="Calvo S."/>
            <person name="Ma L.J."/>
            <person name="Nicol R."/>
            <person name="Purcell S."/>
            <person name="Nusbaum C."/>
            <person name="Galagan J.E."/>
            <person name="Birren B.W."/>
        </authorList>
    </citation>
    <scope>NUCLEOTIDE SEQUENCE [LARGE SCALE GENOMIC DNA]</scope>
    <source>
        <strain evidence="3">70-15 / ATCC MYA-4617 / FGSC 8958</strain>
    </source>
</reference>
<organism evidence="2 3">
    <name type="scientific">Pyricularia oryzae (strain 70-15 / ATCC MYA-4617 / FGSC 8958)</name>
    <name type="common">Rice blast fungus</name>
    <name type="synonym">Magnaporthe oryzae</name>
    <dbReference type="NCBI Taxonomy" id="242507"/>
    <lineage>
        <taxon>Eukaryota</taxon>
        <taxon>Fungi</taxon>
        <taxon>Dikarya</taxon>
        <taxon>Ascomycota</taxon>
        <taxon>Pezizomycotina</taxon>
        <taxon>Sordariomycetes</taxon>
        <taxon>Sordariomycetidae</taxon>
        <taxon>Magnaporthales</taxon>
        <taxon>Pyriculariaceae</taxon>
        <taxon>Pyricularia</taxon>
    </lineage>
</organism>
<dbReference type="KEGG" id="mgr:MGG_17880"/>
<dbReference type="VEuPathDB" id="FungiDB:MGG_17880"/>